<comment type="caution">
    <text evidence="1">The sequence shown here is derived from an EMBL/GenBank/DDBJ whole genome shotgun (WGS) entry which is preliminary data.</text>
</comment>
<dbReference type="Proteomes" id="UP001596158">
    <property type="component" value="Unassembled WGS sequence"/>
</dbReference>
<dbReference type="RefSeq" id="WP_257607277.1">
    <property type="nucleotide sequence ID" value="NZ_BJDT01000001.1"/>
</dbReference>
<evidence type="ECO:0000313" key="2">
    <source>
        <dbReference type="Proteomes" id="UP001596158"/>
    </source>
</evidence>
<proteinExistence type="predicted"/>
<dbReference type="EMBL" id="JBHSSG010000013">
    <property type="protein sequence ID" value="MFC6179359.1"/>
    <property type="molecule type" value="Genomic_DNA"/>
</dbReference>
<reference evidence="2" key="1">
    <citation type="journal article" date="2019" name="Int. J. Syst. Evol. Microbiol.">
        <title>The Global Catalogue of Microorganisms (GCM) 10K type strain sequencing project: providing services to taxonomists for standard genome sequencing and annotation.</title>
        <authorList>
            <consortium name="The Broad Institute Genomics Platform"/>
            <consortium name="The Broad Institute Genome Sequencing Center for Infectious Disease"/>
            <person name="Wu L."/>
            <person name="Ma J."/>
        </authorList>
    </citation>
    <scope>NUCLEOTIDE SEQUENCE [LARGE SCALE GENOMIC DNA]</scope>
    <source>
        <strain evidence="2">CCM 8924</strain>
    </source>
</reference>
<protein>
    <submittedName>
        <fullName evidence="1">Uncharacterized protein</fullName>
    </submittedName>
</protein>
<accession>A0ABW1RW14</accession>
<keyword evidence="2" id="KW-1185">Reference proteome</keyword>
<organism evidence="1 2">
    <name type="scientific">Weissella sagaensis</name>
    <dbReference type="NCBI Taxonomy" id="2559928"/>
    <lineage>
        <taxon>Bacteria</taxon>
        <taxon>Bacillati</taxon>
        <taxon>Bacillota</taxon>
        <taxon>Bacilli</taxon>
        <taxon>Lactobacillales</taxon>
        <taxon>Lactobacillaceae</taxon>
        <taxon>Weissella</taxon>
    </lineage>
</organism>
<gene>
    <name evidence="1" type="ORF">ACFQGR_08225</name>
</gene>
<evidence type="ECO:0000313" key="1">
    <source>
        <dbReference type="EMBL" id="MFC6179359.1"/>
    </source>
</evidence>
<sequence>MKQLLSKIKQIAKDLWETTTESFLISLLMAAIVDMFNYLKKKF</sequence>
<name>A0ABW1RW14_9LACO</name>